<keyword evidence="3 5" id="KW-1133">Transmembrane helix</keyword>
<evidence type="ECO:0000259" key="6">
    <source>
        <dbReference type="Pfam" id="PF04893"/>
    </source>
</evidence>
<comment type="subcellular location">
    <subcellularLocation>
        <location evidence="1">Membrane</location>
        <topology evidence="1">Multi-pass membrane protein</topology>
    </subcellularLocation>
</comment>
<keyword evidence="2 5" id="KW-0812">Transmembrane</keyword>
<feature type="transmembrane region" description="Helical" evidence="5">
    <location>
        <begin position="71"/>
        <end position="94"/>
    </location>
</feature>
<evidence type="ECO:0000313" key="7">
    <source>
        <dbReference type="EMBL" id="OGB89414.1"/>
    </source>
</evidence>
<dbReference type="EMBL" id="METM01000026">
    <property type="protein sequence ID" value="OGB89414.1"/>
    <property type="molecule type" value="Genomic_DNA"/>
</dbReference>
<evidence type="ECO:0000313" key="8">
    <source>
        <dbReference type="Proteomes" id="UP000178724"/>
    </source>
</evidence>
<sequence length="183" mass="20123">MFKRAYRLIIEPEKVWREIAGEAAEPRQIFMRYALPMMLIPAAAMVAKILLSRGQYITFSFVLNLLIGGIVNYILSAAALLFAAWLISLMAPYFGSKSEASSAVKIVAYSMTPVWLCSVFKVFPPLAVLSILGLYAAYLVYTGLPIVLNTPPEKNLPFAFSVFGLGAIILPYLSIIAGGLFYL</sequence>
<feature type="domain" description="Yip1" evidence="6">
    <location>
        <begin position="7"/>
        <end position="170"/>
    </location>
</feature>
<evidence type="ECO:0000256" key="3">
    <source>
        <dbReference type="ARBA" id="ARBA00022989"/>
    </source>
</evidence>
<organism evidence="7 8">
    <name type="scientific">candidate division WOR-1 bacterium RIFCSPHIGHO2_01_FULL_53_15</name>
    <dbReference type="NCBI Taxonomy" id="1802564"/>
    <lineage>
        <taxon>Bacteria</taxon>
        <taxon>Bacillati</taxon>
        <taxon>Saganbacteria</taxon>
    </lineage>
</organism>
<name>A0A1F4Q0G7_UNCSA</name>
<feature type="transmembrane region" description="Helical" evidence="5">
    <location>
        <begin position="33"/>
        <end position="51"/>
    </location>
</feature>
<accession>A0A1F4Q0G7</accession>
<keyword evidence="4 5" id="KW-0472">Membrane</keyword>
<evidence type="ECO:0000256" key="1">
    <source>
        <dbReference type="ARBA" id="ARBA00004141"/>
    </source>
</evidence>
<dbReference type="InterPro" id="IPR006977">
    <property type="entry name" value="Yip1_dom"/>
</dbReference>
<dbReference type="AlphaFoldDB" id="A0A1F4Q0G7"/>
<reference evidence="7 8" key="1">
    <citation type="journal article" date="2016" name="Nat. Commun.">
        <title>Thousands of microbial genomes shed light on interconnected biogeochemical processes in an aquifer system.</title>
        <authorList>
            <person name="Anantharaman K."/>
            <person name="Brown C.T."/>
            <person name="Hug L.A."/>
            <person name="Sharon I."/>
            <person name="Castelle C.J."/>
            <person name="Probst A.J."/>
            <person name="Thomas B.C."/>
            <person name="Singh A."/>
            <person name="Wilkins M.J."/>
            <person name="Karaoz U."/>
            <person name="Brodie E.L."/>
            <person name="Williams K.H."/>
            <person name="Hubbard S.S."/>
            <person name="Banfield J.F."/>
        </authorList>
    </citation>
    <scope>NUCLEOTIDE SEQUENCE [LARGE SCALE GENOMIC DNA]</scope>
</reference>
<evidence type="ECO:0000256" key="5">
    <source>
        <dbReference type="SAM" id="Phobius"/>
    </source>
</evidence>
<feature type="transmembrane region" description="Helical" evidence="5">
    <location>
        <begin position="158"/>
        <end position="182"/>
    </location>
</feature>
<dbReference type="Proteomes" id="UP000178724">
    <property type="component" value="Unassembled WGS sequence"/>
</dbReference>
<proteinExistence type="predicted"/>
<comment type="caution">
    <text evidence="7">The sequence shown here is derived from an EMBL/GenBank/DDBJ whole genome shotgun (WGS) entry which is preliminary data.</text>
</comment>
<evidence type="ECO:0000256" key="2">
    <source>
        <dbReference type="ARBA" id="ARBA00022692"/>
    </source>
</evidence>
<dbReference type="GO" id="GO:0016020">
    <property type="term" value="C:membrane"/>
    <property type="evidence" value="ECO:0007669"/>
    <property type="project" value="UniProtKB-SubCell"/>
</dbReference>
<dbReference type="Pfam" id="PF04893">
    <property type="entry name" value="Yip1"/>
    <property type="match status" value="1"/>
</dbReference>
<protein>
    <recommendedName>
        <fullName evidence="6">Yip1 domain-containing protein</fullName>
    </recommendedName>
</protein>
<gene>
    <name evidence="7" type="ORF">A2625_08005</name>
</gene>
<feature type="transmembrane region" description="Helical" evidence="5">
    <location>
        <begin position="114"/>
        <end position="138"/>
    </location>
</feature>
<evidence type="ECO:0000256" key="4">
    <source>
        <dbReference type="ARBA" id="ARBA00023136"/>
    </source>
</evidence>